<protein>
    <recommendedName>
        <fullName evidence="11">1-deoxy-D-xylulose-5-phosphate synthase</fullName>
        <ecNumber evidence="11">2.2.1.7</ecNumber>
    </recommendedName>
    <alternativeName>
        <fullName evidence="11">1-deoxyxylulose-5-phosphate synthase</fullName>
        <shortName evidence="11">DXP synthase</shortName>
        <shortName evidence="11">DXPS</shortName>
    </alternativeName>
</protein>
<evidence type="ECO:0000256" key="5">
    <source>
        <dbReference type="ARBA" id="ARBA00022723"/>
    </source>
</evidence>
<feature type="binding site" evidence="11">
    <location>
        <position position="244"/>
    </location>
    <ligand>
        <name>Mg(2+)</name>
        <dbReference type="ChEBI" id="CHEBI:18420"/>
    </ligand>
</feature>
<dbReference type="SMART" id="SM00861">
    <property type="entry name" value="Transket_pyr"/>
    <property type="match status" value="1"/>
</dbReference>
<gene>
    <name evidence="14" type="primary">dxs_1</name>
    <name evidence="11" type="synonym">dxs</name>
    <name evidence="14" type="ORF">MYXE_31010</name>
</gene>
<evidence type="ECO:0000256" key="8">
    <source>
        <dbReference type="ARBA" id="ARBA00023052"/>
    </source>
</evidence>
<reference evidence="14 15" key="1">
    <citation type="submission" date="2019-12" db="EMBL/GenBank/DDBJ databases">
        <title>Complete genome sequence of Mycolicibacterium xenopi str. JCM15661T.</title>
        <authorList>
            <person name="Yoshida M."/>
            <person name="Fukano H."/>
            <person name="Asakura T."/>
            <person name="Hoshino Y."/>
        </authorList>
    </citation>
    <scope>NUCLEOTIDE SEQUENCE [LARGE SCALE GENOMIC DNA]</scope>
    <source>
        <strain evidence="14 15">JCM 15661T</strain>
    </source>
</reference>
<comment type="pathway">
    <text evidence="1 11">Metabolic intermediate biosynthesis; 1-deoxy-D-xylulose 5-phosphate biosynthesis; 1-deoxy-D-xylulose 5-phosphate from D-glyceraldehyde 3-phosphate and pyruvate: step 1/1.</text>
</comment>
<evidence type="ECO:0000313" key="14">
    <source>
        <dbReference type="EMBL" id="BBU23311.1"/>
    </source>
</evidence>
<dbReference type="InterPro" id="IPR020826">
    <property type="entry name" value="Transketolase_BS"/>
</dbReference>
<comment type="subunit">
    <text evidence="3 11">Homodimer.</text>
</comment>
<evidence type="ECO:0000256" key="9">
    <source>
        <dbReference type="ARBA" id="ARBA00023229"/>
    </source>
</evidence>
<dbReference type="GO" id="GO:0005829">
    <property type="term" value="C:cytosol"/>
    <property type="evidence" value="ECO:0007669"/>
    <property type="project" value="TreeGrafter"/>
</dbReference>
<evidence type="ECO:0000313" key="15">
    <source>
        <dbReference type="Proteomes" id="UP000464624"/>
    </source>
</evidence>
<sequence length="711" mass="75964">MRSGWRGSPRFTPRSQNVDADQASRLTAEPRYQRRGWLPWGLVGARGAWALRRPQNFAACQAVVVLAYTGEMLERIRGPADLQPLSQAQLRDLAHEIRQFLIHKVAATGGHLGPNLGVVELTLALHRVFDSPHDPIIFDTGHQAYVHKMLTGRCADFETLRKKGGLSGYPSRAESEHDWVESSHASAALSYADGLAKAFELTGHRNRHVVAVVGDGALTGGMCWEALNNIAAARRPVVIVVNDNGRSYAPTIGGFADHLAMLRLQPGYEQLLEKGRGAIRGMPVVGEVVYHLMHSVKAGIKDALSPQLLFTDLGLKYVGPVDGHDERAVESALRHARGFGGPVIVHVVTRKGMGYPPAEADEAELMHSCGVIDPATGVATKVAGPGWTATFAEALVAYGAQRRDIVAITAAMPGPTGLTAFGKRFPDRLFDVGIAEQHALTSAAGLAMGGLHPVVAIYSTFLNRAFDQIMMDVALHKLPVTLVLDRAGITGPDGASHNGMWDLSMLGIVPGMRVAAPRDAARLREELGEALDVNDGPTAIRFPKGDVGEDIPALERRAGVDVLAAPADGLNHDVLLVAVGAFAAMALAAAKRLRNQGIGVTVVDPRWVLPVPDAIRELAVAHKLVVTLEDNGVNGGVGSAVSAALRRAEIDVPCRDVGLPQRFYEHASRGEILAEVGLTEQDVARQITGWVAALGDDAMPSRRKCPQSQGF</sequence>
<dbReference type="Gene3D" id="3.40.50.920">
    <property type="match status" value="1"/>
</dbReference>
<dbReference type="Gene3D" id="3.40.50.970">
    <property type="match status" value="2"/>
</dbReference>
<evidence type="ECO:0000256" key="10">
    <source>
        <dbReference type="ARBA" id="ARBA00055605"/>
    </source>
</evidence>
<feature type="binding site" evidence="11">
    <location>
        <begin position="216"/>
        <end position="217"/>
    </location>
    <ligand>
        <name>thiamine diphosphate</name>
        <dbReference type="ChEBI" id="CHEBI:58937"/>
    </ligand>
</feature>
<feature type="binding site" evidence="11">
    <location>
        <position position="244"/>
    </location>
    <ligand>
        <name>thiamine diphosphate</name>
        <dbReference type="ChEBI" id="CHEBI:58937"/>
    </ligand>
</feature>
<organism evidence="14 15">
    <name type="scientific">Mycobacterium xenopi</name>
    <dbReference type="NCBI Taxonomy" id="1789"/>
    <lineage>
        <taxon>Bacteria</taxon>
        <taxon>Bacillati</taxon>
        <taxon>Actinomycetota</taxon>
        <taxon>Actinomycetes</taxon>
        <taxon>Mycobacteriales</taxon>
        <taxon>Mycobacteriaceae</taxon>
        <taxon>Mycobacterium</taxon>
    </lineage>
</organism>
<evidence type="ECO:0000256" key="3">
    <source>
        <dbReference type="ARBA" id="ARBA00011738"/>
    </source>
</evidence>
<dbReference type="EMBL" id="AP022314">
    <property type="protein sequence ID" value="BBU23311.1"/>
    <property type="molecule type" value="Genomic_DNA"/>
</dbReference>
<keyword evidence="9 11" id="KW-0414">Isoprene biosynthesis</keyword>
<dbReference type="GO" id="GO:0009228">
    <property type="term" value="P:thiamine biosynthetic process"/>
    <property type="evidence" value="ECO:0007669"/>
    <property type="project" value="UniProtKB-UniRule"/>
</dbReference>
<dbReference type="GO" id="GO:0008661">
    <property type="term" value="F:1-deoxy-D-xylulose-5-phosphate synthase activity"/>
    <property type="evidence" value="ECO:0007669"/>
    <property type="project" value="UniProtKB-UniRule"/>
</dbReference>
<dbReference type="PANTHER" id="PTHR43322:SF5">
    <property type="entry name" value="1-DEOXY-D-XYLULOSE-5-PHOSPHATE SYNTHASE, CHLOROPLASTIC"/>
    <property type="match status" value="1"/>
</dbReference>
<comment type="cofactor">
    <cofactor evidence="11">
        <name>thiamine diphosphate</name>
        <dbReference type="ChEBI" id="CHEBI:58937"/>
    </cofactor>
    <text evidence="11">Binds 1 thiamine pyrophosphate per subunit.</text>
</comment>
<evidence type="ECO:0000256" key="12">
    <source>
        <dbReference type="SAM" id="MobiDB-lite"/>
    </source>
</evidence>
<dbReference type="FunFam" id="3.40.50.920:FF:000002">
    <property type="entry name" value="1-deoxy-D-xylulose-5-phosphate synthase"/>
    <property type="match status" value="1"/>
</dbReference>
<dbReference type="GO" id="GO:0019288">
    <property type="term" value="P:isopentenyl diphosphate biosynthetic process, methylerythritol 4-phosphate pathway"/>
    <property type="evidence" value="ECO:0007669"/>
    <property type="project" value="TreeGrafter"/>
</dbReference>
<dbReference type="FunFam" id="3.40.50.970:FF:000005">
    <property type="entry name" value="1-deoxy-D-xylulose-5-phosphate synthase"/>
    <property type="match status" value="1"/>
</dbReference>
<comment type="similarity">
    <text evidence="2 11">Belongs to the transketolase family. DXPS subfamily.</text>
</comment>
<comment type="catalytic activity">
    <reaction evidence="11">
        <text>D-glyceraldehyde 3-phosphate + pyruvate + H(+) = 1-deoxy-D-xylulose 5-phosphate + CO2</text>
        <dbReference type="Rhea" id="RHEA:12605"/>
        <dbReference type="ChEBI" id="CHEBI:15361"/>
        <dbReference type="ChEBI" id="CHEBI:15378"/>
        <dbReference type="ChEBI" id="CHEBI:16526"/>
        <dbReference type="ChEBI" id="CHEBI:57792"/>
        <dbReference type="ChEBI" id="CHEBI:59776"/>
        <dbReference type="EC" id="2.2.1.7"/>
    </reaction>
</comment>
<dbReference type="HAMAP" id="MF_00315">
    <property type="entry name" value="DXP_synth"/>
    <property type="match status" value="1"/>
</dbReference>
<dbReference type="Pfam" id="PF13292">
    <property type="entry name" value="DXP_synthase_N"/>
    <property type="match status" value="1"/>
</dbReference>
<dbReference type="InterPro" id="IPR033248">
    <property type="entry name" value="Transketolase_C"/>
</dbReference>
<comment type="function">
    <text evidence="10 11">Catalyzes the acyloin condensation reaction between C atoms 2 and 3 of pyruvate and glyceraldehyde 3-phosphate to yield 1-deoxy-D-xylulose-5-phosphate (DXP).</text>
</comment>
<dbReference type="PROSITE" id="PS00801">
    <property type="entry name" value="TRANSKETOLASE_1"/>
    <property type="match status" value="1"/>
</dbReference>
<dbReference type="InterPro" id="IPR005477">
    <property type="entry name" value="Dxylulose-5-P_synthase"/>
</dbReference>
<name>A0AAD1H1X6_MYCXE</name>
<dbReference type="GO" id="GO:0000287">
    <property type="term" value="F:magnesium ion binding"/>
    <property type="evidence" value="ECO:0007669"/>
    <property type="project" value="UniProtKB-UniRule"/>
</dbReference>
<keyword evidence="7 11" id="KW-0784">Thiamine biosynthesis</keyword>
<keyword evidence="6 11" id="KW-0460">Magnesium</keyword>
<dbReference type="Proteomes" id="UP000464624">
    <property type="component" value="Chromosome"/>
</dbReference>
<dbReference type="CDD" id="cd07033">
    <property type="entry name" value="TPP_PYR_DXS_TK_like"/>
    <property type="match status" value="1"/>
</dbReference>
<dbReference type="SUPFAM" id="SSF52922">
    <property type="entry name" value="TK C-terminal domain-like"/>
    <property type="match status" value="1"/>
</dbReference>
<dbReference type="EC" id="2.2.1.7" evidence="11"/>
<comment type="cofactor">
    <cofactor evidence="11">
        <name>Mg(2+)</name>
        <dbReference type="ChEBI" id="CHEBI:18420"/>
    </cofactor>
    <text evidence="11">Binds 1 Mg(2+) ion per subunit.</text>
</comment>
<evidence type="ECO:0000256" key="4">
    <source>
        <dbReference type="ARBA" id="ARBA00022679"/>
    </source>
</evidence>
<evidence type="ECO:0000256" key="6">
    <source>
        <dbReference type="ARBA" id="ARBA00022842"/>
    </source>
</evidence>
<dbReference type="InterPro" id="IPR049557">
    <property type="entry name" value="Transketolase_CS"/>
</dbReference>
<proteinExistence type="inferred from homology"/>
<feature type="binding site" evidence="11">
    <location>
        <position position="436"/>
    </location>
    <ligand>
        <name>thiamine diphosphate</name>
        <dbReference type="ChEBI" id="CHEBI:58937"/>
    </ligand>
</feature>
<feature type="binding site" evidence="11">
    <location>
        <position position="355"/>
    </location>
    <ligand>
        <name>thiamine diphosphate</name>
        <dbReference type="ChEBI" id="CHEBI:58937"/>
    </ligand>
</feature>
<evidence type="ECO:0000256" key="2">
    <source>
        <dbReference type="ARBA" id="ARBA00011081"/>
    </source>
</evidence>
<evidence type="ECO:0000256" key="7">
    <source>
        <dbReference type="ARBA" id="ARBA00022977"/>
    </source>
</evidence>
<keyword evidence="8 11" id="KW-0786">Thiamine pyrophosphate</keyword>
<keyword evidence="4 11" id="KW-0808">Transferase</keyword>
<feature type="binding site" evidence="11">
    <location>
        <begin position="183"/>
        <end position="185"/>
    </location>
    <ligand>
        <name>thiamine diphosphate</name>
        <dbReference type="ChEBI" id="CHEBI:58937"/>
    </ligand>
</feature>
<feature type="region of interest" description="Disordered" evidence="12">
    <location>
        <begin position="1"/>
        <end position="25"/>
    </location>
</feature>
<dbReference type="GO" id="GO:0030976">
    <property type="term" value="F:thiamine pyrophosphate binding"/>
    <property type="evidence" value="ECO:0007669"/>
    <property type="project" value="UniProtKB-UniRule"/>
</dbReference>
<feature type="binding site" evidence="11">
    <location>
        <position position="215"/>
    </location>
    <ligand>
        <name>Mg(2+)</name>
        <dbReference type="ChEBI" id="CHEBI:18420"/>
    </ligand>
</feature>
<dbReference type="SUPFAM" id="SSF52518">
    <property type="entry name" value="Thiamin diphosphate-binding fold (THDP-binding)"/>
    <property type="match status" value="1"/>
</dbReference>
<dbReference type="Pfam" id="PF02780">
    <property type="entry name" value="Transketolase_C"/>
    <property type="match status" value="1"/>
</dbReference>
<feature type="binding site" evidence="11">
    <location>
        <position position="142"/>
    </location>
    <ligand>
        <name>thiamine diphosphate</name>
        <dbReference type="ChEBI" id="CHEBI:58937"/>
    </ligand>
</feature>
<dbReference type="AlphaFoldDB" id="A0AAD1H1X6"/>
<feature type="domain" description="Transketolase-like pyrimidine-binding" evidence="13">
    <location>
        <begin position="385"/>
        <end position="549"/>
    </location>
</feature>
<evidence type="ECO:0000256" key="11">
    <source>
        <dbReference type="HAMAP-Rule" id="MF_00315"/>
    </source>
</evidence>
<keyword evidence="5 11" id="KW-0479">Metal-binding</keyword>
<evidence type="ECO:0000256" key="1">
    <source>
        <dbReference type="ARBA" id="ARBA00004980"/>
    </source>
</evidence>
<dbReference type="NCBIfam" id="NF003933">
    <property type="entry name" value="PRK05444.2-2"/>
    <property type="match status" value="1"/>
</dbReference>
<dbReference type="PROSITE" id="PS00802">
    <property type="entry name" value="TRANSKETOLASE_2"/>
    <property type="match status" value="1"/>
</dbReference>
<dbReference type="NCBIfam" id="TIGR00204">
    <property type="entry name" value="dxs"/>
    <property type="match status" value="1"/>
</dbReference>
<dbReference type="InterPro" id="IPR029061">
    <property type="entry name" value="THDP-binding"/>
</dbReference>
<dbReference type="InterPro" id="IPR009014">
    <property type="entry name" value="Transketo_C/PFOR_II"/>
</dbReference>
<evidence type="ECO:0000259" key="13">
    <source>
        <dbReference type="SMART" id="SM00861"/>
    </source>
</evidence>
<dbReference type="PANTHER" id="PTHR43322">
    <property type="entry name" value="1-D-DEOXYXYLULOSE 5-PHOSPHATE SYNTHASE-RELATED"/>
    <property type="match status" value="1"/>
</dbReference>
<dbReference type="GO" id="GO:0016114">
    <property type="term" value="P:terpenoid biosynthetic process"/>
    <property type="evidence" value="ECO:0007669"/>
    <property type="project" value="UniProtKB-UniRule"/>
</dbReference>
<dbReference type="Pfam" id="PF02779">
    <property type="entry name" value="Transket_pyr"/>
    <property type="match status" value="1"/>
</dbReference>
<accession>A0AAD1H1X6</accession>
<dbReference type="CDD" id="cd02007">
    <property type="entry name" value="TPP_DXS"/>
    <property type="match status" value="1"/>
</dbReference>
<dbReference type="KEGG" id="mxe:MYXE_31010"/>
<dbReference type="InterPro" id="IPR005475">
    <property type="entry name" value="Transketolase-like_Pyr-bd"/>
</dbReference>